<feature type="transmembrane region" description="Helical" evidence="7">
    <location>
        <begin position="176"/>
        <end position="200"/>
    </location>
</feature>
<name>A0A4R0P6J4_9SPHI</name>
<dbReference type="InterPro" id="IPR035906">
    <property type="entry name" value="MetI-like_sf"/>
</dbReference>
<feature type="domain" description="ABC transmembrane type-1" evidence="8">
    <location>
        <begin position="174"/>
        <end position="364"/>
    </location>
</feature>
<evidence type="ECO:0000256" key="5">
    <source>
        <dbReference type="ARBA" id="ARBA00022989"/>
    </source>
</evidence>
<keyword evidence="6 7" id="KW-0472">Membrane</keyword>
<proteinExistence type="inferred from homology"/>
<feature type="transmembrane region" description="Helical" evidence="7">
    <location>
        <begin position="237"/>
        <end position="256"/>
    </location>
</feature>
<dbReference type="Gene3D" id="1.10.3720.10">
    <property type="entry name" value="MetI-like"/>
    <property type="match status" value="1"/>
</dbReference>
<dbReference type="InterPro" id="IPR025966">
    <property type="entry name" value="OppC_N"/>
</dbReference>
<keyword evidence="5 7" id="KW-1133">Transmembrane helix</keyword>
<evidence type="ECO:0000313" key="10">
    <source>
        <dbReference type="Proteomes" id="UP000291485"/>
    </source>
</evidence>
<feature type="transmembrane region" description="Helical" evidence="7">
    <location>
        <begin position="291"/>
        <end position="315"/>
    </location>
</feature>
<evidence type="ECO:0000256" key="1">
    <source>
        <dbReference type="ARBA" id="ARBA00004651"/>
    </source>
</evidence>
<dbReference type="InterPro" id="IPR000515">
    <property type="entry name" value="MetI-like"/>
</dbReference>
<dbReference type="EMBL" id="SJSN01000001">
    <property type="protein sequence ID" value="TCD12559.1"/>
    <property type="molecule type" value="Genomic_DNA"/>
</dbReference>
<keyword evidence="4 7" id="KW-0812">Transmembrane</keyword>
<dbReference type="Pfam" id="PF12911">
    <property type="entry name" value="OppC_N"/>
    <property type="match status" value="1"/>
</dbReference>
<dbReference type="CDD" id="cd06261">
    <property type="entry name" value="TM_PBP2"/>
    <property type="match status" value="1"/>
</dbReference>
<feature type="transmembrane region" description="Helical" evidence="7">
    <location>
        <begin position="20"/>
        <end position="39"/>
    </location>
</feature>
<dbReference type="SUPFAM" id="SSF161098">
    <property type="entry name" value="MetI-like"/>
    <property type="match status" value="1"/>
</dbReference>
<dbReference type="PANTHER" id="PTHR43386">
    <property type="entry name" value="OLIGOPEPTIDE TRANSPORT SYSTEM PERMEASE PROTEIN APPC"/>
    <property type="match status" value="1"/>
</dbReference>
<keyword evidence="10" id="KW-1185">Reference proteome</keyword>
<dbReference type="AlphaFoldDB" id="A0A4R0P6J4"/>
<dbReference type="PROSITE" id="PS50928">
    <property type="entry name" value="ABC_TM1"/>
    <property type="match status" value="1"/>
</dbReference>
<comment type="similarity">
    <text evidence="7">Belongs to the binding-protein-dependent transport system permease family.</text>
</comment>
<accession>A0A4R0P6J4</accession>
<comment type="caution">
    <text evidence="9">The sequence shown here is derived from an EMBL/GenBank/DDBJ whole genome shotgun (WGS) entry which is preliminary data.</text>
</comment>
<evidence type="ECO:0000256" key="7">
    <source>
        <dbReference type="RuleBase" id="RU363032"/>
    </source>
</evidence>
<dbReference type="GO" id="GO:0005886">
    <property type="term" value="C:plasma membrane"/>
    <property type="evidence" value="ECO:0007669"/>
    <property type="project" value="UniProtKB-SubCell"/>
</dbReference>
<evidence type="ECO:0000313" key="9">
    <source>
        <dbReference type="EMBL" id="TCD12559.1"/>
    </source>
</evidence>
<evidence type="ECO:0000259" key="8">
    <source>
        <dbReference type="PROSITE" id="PS50928"/>
    </source>
</evidence>
<comment type="subcellular location">
    <subcellularLocation>
        <location evidence="1 7">Cell membrane</location>
        <topology evidence="1 7">Multi-pass membrane protein</topology>
    </subcellularLocation>
</comment>
<gene>
    <name evidence="9" type="ORF">EZ449_00485</name>
</gene>
<sequence>MDNSPSKKVWIKFKRNKLAFGGLIFILLLMLIGVLGYLITPDHTPYANTQVLQLNKKKPGRTFKFIIVGKNPNVKQVGFFERMLEGQKSDISSIPITSYRIVNNDVFITPYIGEEEKAQEISYKLSEICPRCMPYSKLGTPATLFEKFNVYEKTYWLGTDIYGRDLLSRLILGIRVSLSVGLMAVLISLFIGVTLGAVAGYFGGKIDASISWFMNVVWSLPSLLLVIAISFALGKGFWQIFIAVGLSTWVDVARLVRGQVMALKEVEFVEAARALGFSTSRTIIKHILPNIAGPILVVASSNFASAILLETGLSFLGFGAQPPMPSWGSMIKEHYGYIIMDAAYLAILPGLAIMLTVYAFNVLAIGLRDAFDVKGQNVSV</sequence>
<dbReference type="GO" id="GO:0055085">
    <property type="term" value="P:transmembrane transport"/>
    <property type="evidence" value="ECO:0007669"/>
    <property type="project" value="InterPro"/>
</dbReference>
<feature type="transmembrane region" description="Helical" evidence="7">
    <location>
        <begin position="335"/>
        <end position="360"/>
    </location>
</feature>
<protein>
    <submittedName>
        <fullName evidence="9">ABC transporter permease</fullName>
    </submittedName>
</protein>
<dbReference type="OrthoDB" id="9783218at2"/>
<dbReference type="Pfam" id="PF00528">
    <property type="entry name" value="BPD_transp_1"/>
    <property type="match status" value="1"/>
</dbReference>
<keyword evidence="3" id="KW-1003">Cell membrane</keyword>
<dbReference type="InterPro" id="IPR050366">
    <property type="entry name" value="BP-dependent_transpt_permease"/>
</dbReference>
<evidence type="ECO:0000256" key="2">
    <source>
        <dbReference type="ARBA" id="ARBA00022448"/>
    </source>
</evidence>
<keyword evidence="2 7" id="KW-0813">Transport</keyword>
<evidence type="ECO:0000256" key="6">
    <source>
        <dbReference type="ARBA" id="ARBA00023136"/>
    </source>
</evidence>
<evidence type="ECO:0000256" key="4">
    <source>
        <dbReference type="ARBA" id="ARBA00022692"/>
    </source>
</evidence>
<feature type="transmembrane region" description="Helical" evidence="7">
    <location>
        <begin position="212"/>
        <end position="231"/>
    </location>
</feature>
<organism evidence="9 10">
    <name type="scientific">Pedobacter frigidisoli</name>
    <dbReference type="NCBI Taxonomy" id="2530455"/>
    <lineage>
        <taxon>Bacteria</taxon>
        <taxon>Pseudomonadati</taxon>
        <taxon>Bacteroidota</taxon>
        <taxon>Sphingobacteriia</taxon>
        <taxon>Sphingobacteriales</taxon>
        <taxon>Sphingobacteriaceae</taxon>
        <taxon>Pedobacter</taxon>
    </lineage>
</organism>
<dbReference type="Proteomes" id="UP000291485">
    <property type="component" value="Unassembled WGS sequence"/>
</dbReference>
<reference evidence="9 10" key="1">
    <citation type="submission" date="2019-02" db="EMBL/GenBank/DDBJ databases">
        <title>Pedobacter sp. RP-3-11 sp. nov., isolated from Arctic soil.</title>
        <authorList>
            <person name="Dahal R.H."/>
        </authorList>
    </citation>
    <scope>NUCLEOTIDE SEQUENCE [LARGE SCALE GENOMIC DNA]</scope>
    <source>
        <strain evidence="9 10">RP-3-11</strain>
    </source>
</reference>
<dbReference type="PANTHER" id="PTHR43386:SF1">
    <property type="entry name" value="D,D-DIPEPTIDE TRANSPORT SYSTEM PERMEASE PROTEIN DDPC-RELATED"/>
    <property type="match status" value="1"/>
</dbReference>
<evidence type="ECO:0000256" key="3">
    <source>
        <dbReference type="ARBA" id="ARBA00022475"/>
    </source>
</evidence>
<dbReference type="RefSeq" id="WP_131555999.1">
    <property type="nucleotide sequence ID" value="NZ_SJSN01000001.1"/>
</dbReference>